<dbReference type="CDD" id="cd01821">
    <property type="entry name" value="Rhamnogalacturan_acetylesterase_like"/>
    <property type="match status" value="1"/>
</dbReference>
<evidence type="ECO:0000256" key="3">
    <source>
        <dbReference type="SAM" id="SignalP"/>
    </source>
</evidence>
<keyword evidence="3" id="KW-0732">Signal</keyword>
<protein>
    <submittedName>
        <fullName evidence="5">Rhamnogalacturonan acetylesterase</fullName>
    </submittedName>
</protein>
<dbReference type="SUPFAM" id="SSF52266">
    <property type="entry name" value="SGNH hydrolase"/>
    <property type="match status" value="1"/>
</dbReference>
<feature type="domain" description="SGNH hydrolase-type esterase" evidence="4">
    <location>
        <begin position="32"/>
        <end position="186"/>
    </location>
</feature>
<dbReference type="InterPro" id="IPR037459">
    <property type="entry name" value="RhgT-like"/>
</dbReference>
<dbReference type="Proteomes" id="UP001170717">
    <property type="component" value="Unassembled WGS sequence"/>
</dbReference>
<dbReference type="AlphaFoldDB" id="A0AAW7Z1A4"/>
<dbReference type="PANTHER" id="PTHR43695">
    <property type="entry name" value="PUTATIVE (AFU_ORTHOLOGUE AFUA_2G17250)-RELATED"/>
    <property type="match status" value="1"/>
</dbReference>
<proteinExistence type="inferred from homology"/>
<organism evidence="5 6">
    <name type="scientific">Alteromonas stellipolaris</name>
    <dbReference type="NCBI Taxonomy" id="233316"/>
    <lineage>
        <taxon>Bacteria</taxon>
        <taxon>Pseudomonadati</taxon>
        <taxon>Pseudomonadota</taxon>
        <taxon>Gammaproteobacteria</taxon>
        <taxon>Alteromonadales</taxon>
        <taxon>Alteromonadaceae</taxon>
        <taxon>Alteromonas/Salinimonas group</taxon>
        <taxon>Alteromonas</taxon>
    </lineage>
</organism>
<feature type="chain" id="PRO_5043779123" evidence="3">
    <location>
        <begin position="21"/>
        <end position="253"/>
    </location>
</feature>
<dbReference type="GO" id="GO:0016788">
    <property type="term" value="F:hydrolase activity, acting on ester bonds"/>
    <property type="evidence" value="ECO:0007669"/>
    <property type="project" value="UniProtKB-ARBA"/>
</dbReference>
<keyword evidence="2" id="KW-0378">Hydrolase</keyword>
<evidence type="ECO:0000313" key="6">
    <source>
        <dbReference type="Proteomes" id="UP001170717"/>
    </source>
</evidence>
<evidence type="ECO:0000256" key="1">
    <source>
        <dbReference type="ARBA" id="ARBA00008668"/>
    </source>
</evidence>
<reference evidence="5" key="1">
    <citation type="submission" date="2023-07" db="EMBL/GenBank/DDBJ databases">
        <title>Genome content predicts the carbon catabolic preferences of heterotrophic bacteria.</title>
        <authorList>
            <person name="Gralka M."/>
        </authorList>
    </citation>
    <scope>NUCLEOTIDE SEQUENCE</scope>
    <source>
        <strain evidence="5">F2M12</strain>
    </source>
</reference>
<name>A0AAW7Z1A4_9ALTE</name>
<dbReference type="Gene3D" id="3.40.50.1110">
    <property type="entry name" value="SGNH hydrolase"/>
    <property type="match status" value="1"/>
</dbReference>
<dbReference type="PANTHER" id="PTHR43695:SF1">
    <property type="entry name" value="RHAMNOGALACTURONAN ACETYLESTERASE"/>
    <property type="match status" value="1"/>
</dbReference>
<evidence type="ECO:0000256" key="2">
    <source>
        <dbReference type="ARBA" id="ARBA00022801"/>
    </source>
</evidence>
<sequence>MRQKLAIALSLLIGIVGAKAETQLPSISLHLVGDSTMSDKTNLAYPERGWGQVLPEFGLPQLSIKNHAANGRSTKRFVDEGRWSSVLSSLSANDYVLIQFGHNDQKREDPARFARADIDYVNYLSQFIDDVESKGATAIIASSICRRHYTDTGVLKRTLTDYALAARRVASEKGVLFVPLNRRTCEFLTETGEAESQQYFIQVPPDLYGRYPKGKIDNTHLNVVGAAKVAQFFVRELKTLDHPLSDYFYRDTL</sequence>
<comment type="similarity">
    <text evidence="1">Belongs to the 'GDSL' lipolytic enzyme family.</text>
</comment>
<dbReference type="InterPro" id="IPR013830">
    <property type="entry name" value="SGNH_hydro"/>
</dbReference>
<dbReference type="EMBL" id="JAUOQI010000004">
    <property type="protein sequence ID" value="MDO6577199.1"/>
    <property type="molecule type" value="Genomic_DNA"/>
</dbReference>
<evidence type="ECO:0000259" key="4">
    <source>
        <dbReference type="Pfam" id="PF13472"/>
    </source>
</evidence>
<evidence type="ECO:0000313" key="5">
    <source>
        <dbReference type="EMBL" id="MDO6577199.1"/>
    </source>
</evidence>
<feature type="signal peptide" evidence="3">
    <location>
        <begin position="1"/>
        <end position="20"/>
    </location>
</feature>
<accession>A0AAW7Z1A4</accession>
<dbReference type="InterPro" id="IPR036514">
    <property type="entry name" value="SGNH_hydro_sf"/>
</dbReference>
<gene>
    <name evidence="5" type="ORF">Q4527_07330</name>
</gene>
<dbReference type="Pfam" id="PF13472">
    <property type="entry name" value="Lipase_GDSL_2"/>
    <property type="match status" value="1"/>
</dbReference>
<comment type="caution">
    <text evidence="5">The sequence shown here is derived from an EMBL/GenBank/DDBJ whole genome shotgun (WGS) entry which is preliminary data.</text>
</comment>
<dbReference type="RefSeq" id="WP_061997719.1">
    <property type="nucleotide sequence ID" value="NZ_CP015345.1"/>
</dbReference>